<dbReference type="EMBL" id="JAHWGI010001439">
    <property type="protein sequence ID" value="KAK3932699.1"/>
    <property type="molecule type" value="Genomic_DNA"/>
</dbReference>
<keyword evidence="2" id="KW-0575">Peroxidase</keyword>
<evidence type="ECO:0000313" key="2">
    <source>
        <dbReference type="EMBL" id="KAK3932699.1"/>
    </source>
</evidence>
<protein>
    <submittedName>
        <fullName evidence="2">L-ascorbate peroxidase 3</fullName>
    </submittedName>
</protein>
<dbReference type="Pfam" id="PF13837">
    <property type="entry name" value="Myb_DNA-bind_4"/>
    <property type="match status" value="1"/>
</dbReference>
<keyword evidence="2" id="KW-0560">Oxidoreductase</keyword>
<dbReference type="InterPro" id="IPR044822">
    <property type="entry name" value="Myb_DNA-bind_4"/>
</dbReference>
<gene>
    <name evidence="2" type="ORF">KUF71_002669</name>
</gene>
<accession>A0AAE1I3K2</accession>
<sequence length="507" mass="57312">HPPPLNYTSYKYNRDPIKLSHFSNSTLCVFISYPLNLTRTVKNLPAYVTDDIVLYEINLWLRRKLPGEEALKVLRGSGEFSSINAATAVSSTKDAIEIYDCALVLTQVSKEKVYSNKVEVLNLPSICKDNVVLYEINRWLRKNIPDERAVHVYREDNRVSVEFTSVTAAAAVAATQDSIEIYDATILFIHGEAVEPVNYDSEISLEPTNHKSKIALEHIPEVSESDEEGESDVLLKDSKFVSVNEHFKNFLEEAMQTANFTSSKCILSCDFVKGPPALVKVKYRVHKREGRKDSPYFVPCSVIFDGASPEILKDTIFDPDKIVTTEEESPELSRNEKLLEFCNVATWTTPASKALVEACISNEDEYRKPIRHTHFWAQISKIMVEQKFYYTSKQCEARMAKLQRMYNDDNDAANRTGAPGPRVRVPDEGVREILDLMGQLLEGSVKSNPKITASVGYTPLEVAVSSVPAGRARPLVLQRKQSLPEMRLAAFQRRTDVIEKSFDSWKK</sequence>
<feature type="domain" description="Myb/SANT-like DNA-binding" evidence="1">
    <location>
        <begin position="346"/>
        <end position="412"/>
    </location>
</feature>
<evidence type="ECO:0000313" key="3">
    <source>
        <dbReference type="Proteomes" id="UP001219518"/>
    </source>
</evidence>
<comment type="caution">
    <text evidence="2">The sequence shown here is derived from an EMBL/GenBank/DDBJ whole genome shotgun (WGS) entry which is preliminary data.</text>
</comment>
<organism evidence="2 3">
    <name type="scientific">Frankliniella fusca</name>
    <dbReference type="NCBI Taxonomy" id="407009"/>
    <lineage>
        <taxon>Eukaryota</taxon>
        <taxon>Metazoa</taxon>
        <taxon>Ecdysozoa</taxon>
        <taxon>Arthropoda</taxon>
        <taxon>Hexapoda</taxon>
        <taxon>Insecta</taxon>
        <taxon>Pterygota</taxon>
        <taxon>Neoptera</taxon>
        <taxon>Paraneoptera</taxon>
        <taxon>Thysanoptera</taxon>
        <taxon>Terebrantia</taxon>
        <taxon>Thripoidea</taxon>
        <taxon>Thripidae</taxon>
        <taxon>Frankliniella</taxon>
    </lineage>
</organism>
<reference evidence="2" key="2">
    <citation type="journal article" date="2023" name="BMC Genomics">
        <title>Pest status, molecular evolution, and epigenetic factors derived from the genome assembly of Frankliniella fusca, a thysanopteran phytovirus vector.</title>
        <authorList>
            <person name="Catto M.A."/>
            <person name="Labadie P.E."/>
            <person name="Jacobson A.L."/>
            <person name="Kennedy G.G."/>
            <person name="Srinivasan R."/>
            <person name="Hunt B.G."/>
        </authorList>
    </citation>
    <scope>NUCLEOTIDE SEQUENCE</scope>
    <source>
        <strain evidence="2">PL_HMW_Pooled</strain>
    </source>
</reference>
<keyword evidence="3" id="KW-1185">Reference proteome</keyword>
<reference evidence="2" key="1">
    <citation type="submission" date="2021-07" db="EMBL/GenBank/DDBJ databases">
        <authorList>
            <person name="Catto M.A."/>
            <person name="Jacobson A."/>
            <person name="Kennedy G."/>
            <person name="Labadie P."/>
            <person name="Hunt B.G."/>
            <person name="Srinivasan R."/>
        </authorList>
    </citation>
    <scope>NUCLEOTIDE SEQUENCE</scope>
    <source>
        <strain evidence="2">PL_HMW_Pooled</strain>
        <tissue evidence="2">Head</tissue>
    </source>
</reference>
<evidence type="ECO:0000259" key="1">
    <source>
        <dbReference type="Pfam" id="PF13837"/>
    </source>
</evidence>
<dbReference type="Gene3D" id="1.10.10.60">
    <property type="entry name" value="Homeodomain-like"/>
    <property type="match status" value="1"/>
</dbReference>
<dbReference type="GO" id="GO:0004601">
    <property type="term" value="F:peroxidase activity"/>
    <property type="evidence" value="ECO:0007669"/>
    <property type="project" value="UniProtKB-KW"/>
</dbReference>
<feature type="non-terminal residue" evidence="2">
    <location>
        <position position="507"/>
    </location>
</feature>
<dbReference type="Proteomes" id="UP001219518">
    <property type="component" value="Unassembled WGS sequence"/>
</dbReference>
<proteinExistence type="predicted"/>
<dbReference type="AlphaFoldDB" id="A0AAE1I3K2"/>
<name>A0AAE1I3K2_9NEOP</name>